<organism evidence="2 3">
    <name type="scientific">Didymella exigua CBS 183.55</name>
    <dbReference type="NCBI Taxonomy" id="1150837"/>
    <lineage>
        <taxon>Eukaryota</taxon>
        <taxon>Fungi</taxon>
        <taxon>Dikarya</taxon>
        <taxon>Ascomycota</taxon>
        <taxon>Pezizomycotina</taxon>
        <taxon>Dothideomycetes</taxon>
        <taxon>Pleosporomycetidae</taxon>
        <taxon>Pleosporales</taxon>
        <taxon>Pleosporineae</taxon>
        <taxon>Didymellaceae</taxon>
        <taxon>Didymella</taxon>
    </lineage>
</organism>
<evidence type="ECO:0000313" key="3">
    <source>
        <dbReference type="Proteomes" id="UP000800082"/>
    </source>
</evidence>
<name>A0A6A5R3Q1_9PLEO</name>
<evidence type="ECO:0000256" key="1">
    <source>
        <dbReference type="SAM" id="SignalP"/>
    </source>
</evidence>
<dbReference type="Proteomes" id="UP000800082">
    <property type="component" value="Unassembled WGS sequence"/>
</dbReference>
<sequence length="81" mass="8941">MWWRVCLNCFAALELSSAITDLKSWLIDRQLLLAIARGVLSSLLPCCSNCLSITLRFCGKMPVLTKELSISSGQKVDSHAL</sequence>
<keyword evidence="3" id="KW-1185">Reference proteome</keyword>
<proteinExistence type="predicted"/>
<protein>
    <recommendedName>
        <fullName evidence="4">Secreted protein</fullName>
    </recommendedName>
</protein>
<feature type="signal peptide" evidence="1">
    <location>
        <begin position="1"/>
        <end position="18"/>
    </location>
</feature>
<evidence type="ECO:0000313" key="2">
    <source>
        <dbReference type="EMBL" id="KAF1922282.1"/>
    </source>
</evidence>
<gene>
    <name evidence="2" type="ORF">M421DRAFT_413355</name>
</gene>
<reference evidence="2" key="1">
    <citation type="journal article" date="2020" name="Stud. Mycol.">
        <title>101 Dothideomycetes genomes: a test case for predicting lifestyles and emergence of pathogens.</title>
        <authorList>
            <person name="Haridas S."/>
            <person name="Albert R."/>
            <person name="Binder M."/>
            <person name="Bloem J."/>
            <person name="Labutti K."/>
            <person name="Salamov A."/>
            <person name="Andreopoulos B."/>
            <person name="Baker S."/>
            <person name="Barry K."/>
            <person name="Bills G."/>
            <person name="Bluhm B."/>
            <person name="Cannon C."/>
            <person name="Castanera R."/>
            <person name="Culley D."/>
            <person name="Daum C."/>
            <person name="Ezra D."/>
            <person name="Gonzalez J."/>
            <person name="Henrissat B."/>
            <person name="Kuo A."/>
            <person name="Liang C."/>
            <person name="Lipzen A."/>
            <person name="Lutzoni F."/>
            <person name="Magnuson J."/>
            <person name="Mondo S."/>
            <person name="Nolan M."/>
            <person name="Ohm R."/>
            <person name="Pangilinan J."/>
            <person name="Park H.-J."/>
            <person name="Ramirez L."/>
            <person name="Alfaro M."/>
            <person name="Sun H."/>
            <person name="Tritt A."/>
            <person name="Yoshinaga Y."/>
            <person name="Zwiers L.-H."/>
            <person name="Turgeon B."/>
            <person name="Goodwin S."/>
            <person name="Spatafora J."/>
            <person name="Crous P."/>
            <person name="Grigoriev I."/>
        </authorList>
    </citation>
    <scope>NUCLEOTIDE SEQUENCE</scope>
    <source>
        <strain evidence="2">CBS 183.55</strain>
    </source>
</reference>
<dbReference type="EMBL" id="ML979039">
    <property type="protein sequence ID" value="KAF1922282.1"/>
    <property type="molecule type" value="Genomic_DNA"/>
</dbReference>
<dbReference type="GeneID" id="54348118"/>
<keyword evidence="1" id="KW-0732">Signal</keyword>
<feature type="chain" id="PRO_5025371042" description="Secreted protein" evidence="1">
    <location>
        <begin position="19"/>
        <end position="81"/>
    </location>
</feature>
<dbReference type="RefSeq" id="XP_033442536.1">
    <property type="nucleotide sequence ID" value="XM_033590451.1"/>
</dbReference>
<evidence type="ECO:0008006" key="4">
    <source>
        <dbReference type="Google" id="ProtNLM"/>
    </source>
</evidence>
<dbReference type="AlphaFoldDB" id="A0A6A5R3Q1"/>
<accession>A0A6A5R3Q1</accession>